<dbReference type="InterPro" id="IPR011009">
    <property type="entry name" value="Kinase-like_dom_sf"/>
</dbReference>
<dbReference type="Gene3D" id="1.10.510.10">
    <property type="entry name" value="Transferase(Phosphotransferase) domain 1"/>
    <property type="match status" value="1"/>
</dbReference>
<name>J3NU18_GAET3</name>
<dbReference type="EMBL" id="GL385396">
    <property type="protein sequence ID" value="EJT79685.1"/>
    <property type="molecule type" value="Genomic_DNA"/>
</dbReference>
<dbReference type="OrthoDB" id="4062651at2759"/>
<gene>
    <name evidence="3" type="primary">20345227</name>
    <name evidence="2" type="ORF">GGTG_04769</name>
</gene>
<organism evidence="2">
    <name type="scientific">Gaeumannomyces tritici (strain R3-111a-1)</name>
    <name type="common">Wheat and barley take-all root rot fungus</name>
    <name type="synonym">Gaeumannomyces graminis var. tritici</name>
    <dbReference type="NCBI Taxonomy" id="644352"/>
    <lineage>
        <taxon>Eukaryota</taxon>
        <taxon>Fungi</taxon>
        <taxon>Dikarya</taxon>
        <taxon>Ascomycota</taxon>
        <taxon>Pezizomycotina</taxon>
        <taxon>Sordariomycetes</taxon>
        <taxon>Sordariomycetidae</taxon>
        <taxon>Magnaporthales</taxon>
        <taxon>Magnaporthaceae</taxon>
        <taxon>Gaeumannomyces</taxon>
    </lineage>
</organism>
<dbReference type="EnsemblFungi" id="EJT79685">
    <property type="protein sequence ID" value="EJT79685"/>
    <property type="gene ID" value="GGTG_04769"/>
</dbReference>
<accession>J3NU18</accession>
<dbReference type="SUPFAM" id="SSF56112">
    <property type="entry name" value="Protein kinase-like (PK-like)"/>
    <property type="match status" value="1"/>
</dbReference>
<dbReference type="STRING" id="644352.J3NU18"/>
<reference evidence="3" key="5">
    <citation type="submission" date="2018-04" db="UniProtKB">
        <authorList>
            <consortium name="EnsemblFungi"/>
        </authorList>
    </citation>
    <scope>IDENTIFICATION</scope>
    <source>
        <strain evidence="3">R3-111a-1</strain>
    </source>
</reference>
<protein>
    <submittedName>
        <fullName evidence="2">CMGC protein kinase</fullName>
    </submittedName>
</protein>
<feature type="domain" description="Protein kinase" evidence="1">
    <location>
        <begin position="31"/>
        <end position="392"/>
    </location>
</feature>
<dbReference type="eggNOG" id="KOG0594">
    <property type="taxonomic scope" value="Eukaryota"/>
</dbReference>
<dbReference type="InterPro" id="IPR008271">
    <property type="entry name" value="Ser/Thr_kinase_AS"/>
</dbReference>
<keyword evidence="4" id="KW-1185">Reference proteome</keyword>
<keyword evidence="2" id="KW-0808">Transferase</keyword>
<reference evidence="3" key="4">
    <citation type="journal article" date="2015" name="G3 (Bethesda)">
        <title>Genome sequences of three phytopathogenic species of the Magnaporthaceae family of fungi.</title>
        <authorList>
            <person name="Okagaki L.H."/>
            <person name="Nunes C.C."/>
            <person name="Sailsbery J."/>
            <person name="Clay B."/>
            <person name="Brown D."/>
            <person name="John T."/>
            <person name="Oh Y."/>
            <person name="Young N."/>
            <person name="Fitzgerald M."/>
            <person name="Haas B.J."/>
            <person name="Zeng Q."/>
            <person name="Young S."/>
            <person name="Adiconis X."/>
            <person name="Fan L."/>
            <person name="Levin J.Z."/>
            <person name="Mitchell T.K."/>
            <person name="Okubara P.A."/>
            <person name="Farman M.L."/>
            <person name="Kohn L.M."/>
            <person name="Birren B."/>
            <person name="Ma L.-J."/>
            <person name="Dean R.A."/>
        </authorList>
    </citation>
    <scope>NUCLEOTIDE SEQUENCE</scope>
    <source>
        <strain evidence="3">R3-111a-1</strain>
    </source>
</reference>
<dbReference type="GeneID" id="20345227"/>
<dbReference type="SMART" id="SM00220">
    <property type="entry name" value="S_TKc"/>
    <property type="match status" value="1"/>
</dbReference>
<dbReference type="GO" id="GO:0044773">
    <property type="term" value="P:mitotic DNA damage checkpoint signaling"/>
    <property type="evidence" value="ECO:0007669"/>
    <property type="project" value="TreeGrafter"/>
</dbReference>
<reference evidence="2" key="3">
    <citation type="submission" date="2010-09" db="EMBL/GenBank/DDBJ databases">
        <title>Annotation of Gaeumannomyces graminis var. tritici R3-111a-1.</title>
        <authorList>
            <consortium name="The Broad Institute Genome Sequencing Platform"/>
            <person name="Ma L.-J."/>
            <person name="Dead R."/>
            <person name="Young S.K."/>
            <person name="Zeng Q."/>
            <person name="Gargeya S."/>
            <person name="Fitzgerald M."/>
            <person name="Haas B."/>
            <person name="Abouelleil A."/>
            <person name="Alvarado L."/>
            <person name="Arachchi H.M."/>
            <person name="Berlin A."/>
            <person name="Brown A."/>
            <person name="Chapman S.B."/>
            <person name="Chen Z."/>
            <person name="Dunbar C."/>
            <person name="Freedman E."/>
            <person name="Gearin G."/>
            <person name="Gellesch M."/>
            <person name="Goldberg J."/>
            <person name="Griggs A."/>
            <person name="Gujja S."/>
            <person name="Heiman D."/>
            <person name="Howarth C."/>
            <person name="Larson L."/>
            <person name="Lui A."/>
            <person name="MacDonald P.J.P."/>
            <person name="Mehta T."/>
            <person name="Montmayeur A."/>
            <person name="Murphy C."/>
            <person name="Neiman D."/>
            <person name="Pearson M."/>
            <person name="Priest M."/>
            <person name="Roberts A."/>
            <person name="Saif S."/>
            <person name="Shea T."/>
            <person name="Shenoy N."/>
            <person name="Sisk P."/>
            <person name="Stolte C."/>
            <person name="Sykes S."/>
            <person name="Yandava C."/>
            <person name="Wortman J."/>
            <person name="Nusbaum C."/>
            <person name="Birren B."/>
        </authorList>
    </citation>
    <scope>NUCLEOTIDE SEQUENCE</scope>
    <source>
        <strain evidence="2">R3-111a-1</strain>
    </source>
</reference>
<dbReference type="GO" id="GO:0004674">
    <property type="term" value="F:protein serine/threonine kinase activity"/>
    <property type="evidence" value="ECO:0007669"/>
    <property type="project" value="TreeGrafter"/>
</dbReference>
<evidence type="ECO:0000259" key="1">
    <source>
        <dbReference type="PROSITE" id="PS50011"/>
    </source>
</evidence>
<dbReference type="PANTHER" id="PTHR44167">
    <property type="entry name" value="OVARIAN-SPECIFIC SERINE/THREONINE-PROTEIN KINASE LOK-RELATED"/>
    <property type="match status" value="1"/>
</dbReference>
<reference evidence="4" key="1">
    <citation type="submission" date="2010-07" db="EMBL/GenBank/DDBJ databases">
        <title>The genome sequence of Gaeumannomyces graminis var. tritici strain R3-111a-1.</title>
        <authorList>
            <consortium name="The Broad Institute Genome Sequencing Platform"/>
            <person name="Ma L.-J."/>
            <person name="Dead R."/>
            <person name="Young S."/>
            <person name="Zeng Q."/>
            <person name="Koehrsen M."/>
            <person name="Alvarado L."/>
            <person name="Berlin A."/>
            <person name="Chapman S.B."/>
            <person name="Chen Z."/>
            <person name="Freedman E."/>
            <person name="Gellesch M."/>
            <person name="Goldberg J."/>
            <person name="Griggs A."/>
            <person name="Gujja S."/>
            <person name="Heilman E.R."/>
            <person name="Heiman D."/>
            <person name="Hepburn T."/>
            <person name="Howarth C."/>
            <person name="Jen D."/>
            <person name="Larson L."/>
            <person name="Mehta T."/>
            <person name="Neiman D."/>
            <person name="Pearson M."/>
            <person name="Roberts A."/>
            <person name="Saif S."/>
            <person name="Shea T."/>
            <person name="Shenoy N."/>
            <person name="Sisk P."/>
            <person name="Stolte C."/>
            <person name="Sykes S."/>
            <person name="Walk T."/>
            <person name="White J."/>
            <person name="Yandava C."/>
            <person name="Haas B."/>
            <person name="Nusbaum C."/>
            <person name="Birren B."/>
        </authorList>
    </citation>
    <scope>NUCLEOTIDE SEQUENCE [LARGE SCALE GENOMIC DNA]</scope>
    <source>
        <strain evidence="4">R3-111a-1</strain>
    </source>
</reference>
<dbReference type="VEuPathDB" id="FungiDB:GGTG_04769"/>
<reference evidence="2" key="2">
    <citation type="submission" date="2010-07" db="EMBL/GenBank/DDBJ databases">
        <authorList>
            <consortium name="The Broad Institute Genome Sequencing Platform"/>
            <consortium name="Broad Institute Genome Sequencing Center for Infectious Disease"/>
            <person name="Ma L.-J."/>
            <person name="Dead R."/>
            <person name="Young S."/>
            <person name="Zeng Q."/>
            <person name="Koehrsen M."/>
            <person name="Alvarado L."/>
            <person name="Berlin A."/>
            <person name="Chapman S.B."/>
            <person name="Chen Z."/>
            <person name="Freedman E."/>
            <person name="Gellesch M."/>
            <person name="Goldberg J."/>
            <person name="Griggs A."/>
            <person name="Gujja S."/>
            <person name="Heilman E.R."/>
            <person name="Heiman D."/>
            <person name="Hepburn T."/>
            <person name="Howarth C."/>
            <person name="Jen D."/>
            <person name="Larson L."/>
            <person name="Mehta T."/>
            <person name="Neiman D."/>
            <person name="Pearson M."/>
            <person name="Roberts A."/>
            <person name="Saif S."/>
            <person name="Shea T."/>
            <person name="Shenoy N."/>
            <person name="Sisk P."/>
            <person name="Stolte C."/>
            <person name="Sykes S."/>
            <person name="Walk T."/>
            <person name="White J."/>
            <person name="Yandava C."/>
            <person name="Haas B."/>
            <person name="Nusbaum C."/>
            <person name="Birren B."/>
        </authorList>
    </citation>
    <scope>NUCLEOTIDE SEQUENCE</scope>
    <source>
        <strain evidence="2">R3-111a-1</strain>
    </source>
</reference>
<dbReference type="InterPro" id="IPR000719">
    <property type="entry name" value="Prot_kinase_dom"/>
</dbReference>
<dbReference type="Pfam" id="PF00069">
    <property type="entry name" value="Pkinase"/>
    <property type="match status" value="1"/>
</dbReference>
<dbReference type="PROSITE" id="PS50011">
    <property type="entry name" value="PROTEIN_KINASE_DOM"/>
    <property type="match status" value="1"/>
</dbReference>
<proteinExistence type="predicted"/>
<dbReference type="GO" id="GO:0051094">
    <property type="term" value="P:positive regulation of developmental process"/>
    <property type="evidence" value="ECO:0007669"/>
    <property type="project" value="UniProtKB-ARBA"/>
</dbReference>
<dbReference type="PROSITE" id="PS00108">
    <property type="entry name" value="PROTEIN_KINASE_ST"/>
    <property type="match status" value="1"/>
</dbReference>
<dbReference type="GO" id="GO:0005634">
    <property type="term" value="C:nucleus"/>
    <property type="evidence" value="ECO:0007669"/>
    <property type="project" value="TreeGrafter"/>
</dbReference>
<sequence length="394" mass="44113">MFSRTIKRYMQPPFRCPGSRCSVSFAQAILLRLCAQPFRPAFGSFHAAFASNMSSNATQIPLKPIAGPQPLPLGTNIASLSGNSYVVDEVFRYRCERDVAIGVYRATSEGTRYVIKDIWPGQFDRLVKLNKLVEHSPHVRTAVDIIPDRQMLVFPHRNLDLLSANPAAIPAAAKKGIIRDALSGLAALHDKRIIHTDIKPDNIMLDYIKHPDNSHEFRNVQITDLEDAFAIPDDAPGVTGRTYGSPYWRSPESWAKACQDVSSDIFSFGLFAIRVWIDFMVLHMKGVKDAPLFEEQMKIVMPRLLIFLGGGPGEGDIEDIKEFISMHEGTPFGDYCFDVVNGSSVCPISQWKVVAPPTPYMEPQFVDLVSRMTCMTPSRRITAREALQHPWFAD</sequence>
<evidence type="ECO:0000313" key="4">
    <source>
        <dbReference type="Proteomes" id="UP000006039"/>
    </source>
</evidence>
<evidence type="ECO:0000313" key="2">
    <source>
        <dbReference type="EMBL" id="EJT79685.1"/>
    </source>
</evidence>
<dbReference type="RefSeq" id="XP_009220830.1">
    <property type="nucleotide sequence ID" value="XM_009222566.1"/>
</dbReference>
<dbReference type="AlphaFoldDB" id="J3NU18"/>
<dbReference type="Proteomes" id="UP000006039">
    <property type="component" value="Unassembled WGS sequence"/>
</dbReference>
<dbReference type="PANTHER" id="PTHR44167:SF30">
    <property type="entry name" value="PHOSPHORYLASE KINASE"/>
    <property type="match status" value="1"/>
</dbReference>
<keyword evidence="2" id="KW-0418">Kinase</keyword>
<evidence type="ECO:0000313" key="3">
    <source>
        <dbReference type="EnsemblFungi" id="EJT79685"/>
    </source>
</evidence>
<dbReference type="GO" id="GO:0005524">
    <property type="term" value="F:ATP binding"/>
    <property type="evidence" value="ECO:0007669"/>
    <property type="project" value="InterPro"/>
</dbReference>
<dbReference type="HOGENOM" id="CLU_054430_0_1_1"/>